<evidence type="ECO:0000256" key="5">
    <source>
        <dbReference type="ARBA" id="ARBA00011738"/>
    </source>
</evidence>
<comment type="catalytic activity">
    <reaction evidence="12 19">
        <text>D-sedoheptulose 7-phosphate + D-glyceraldehyde 3-phosphate = aldehydo-D-ribose 5-phosphate + D-xylulose 5-phosphate</text>
        <dbReference type="Rhea" id="RHEA:10508"/>
        <dbReference type="ChEBI" id="CHEBI:57483"/>
        <dbReference type="ChEBI" id="CHEBI:57737"/>
        <dbReference type="ChEBI" id="CHEBI:58273"/>
        <dbReference type="ChEBI" id="CHEBI:59776"/>
        <dbReference type="EC" id="2.2.1.1"/>
    </reaction>
</comment>
<gene>
    <name evidence="21" type="primary">tkt</name>
    <name evidence="21" type="ORF">JCM31447_17180</name>
</gene>
<evidence type="ECO:0000256" key="15">
    <source>
        <dbReference type="PIRSR" id="PIRSR605478-2"/>
    </source>
</evidence>
<evidence type="ECO:0000256" key="13">
    <source>
        <dbReference type="NCBIfam" id="TIGR00232"/>
    </source>
</evidence>
<comment type="cofactor">
    <cofactor evidence="19">
        <name>Mg(2+)</name>
        <dbReference type="ChEBI" id="CHEBI:18420"/>
    </cofactor>
    <cofactor evidence="19">
        <name>Ca(2+)</name>
        <dbReference type="ChEBI" id="CHEBI:29108"/>
    </cofactor>
    <cofactor evidence="19">
        <name>Mn(2+)</name>
        <dbReference type="ChEBI" id="CHEBI:29035"/>
    </cofactor>
    <cofactor evidence="19">
        <name>Co(2+)</name>
        <dbReference type="ChEBI" id="CHEBI:48828"/>
    </cofactor>
    <text evidence="19">Binds 1 Mg(2+) ion per subunit. Can also utilize other divalent metal cations, such as Ca(2+), Mn(2+) and Co(2+).</text>
</comment>
<dbReference type="InterPro" id="IPR029061">
    <property type="entry name" value="THDP-binding"/>
</dbReference>
<feature type="binding site" evidence="15">
    <location>
        <position position="372"/>
    </location>
    <ligand>
        <name>substrate</name>
    </ligand>
</feature>
<evidence type="ECO:0000256" key="18">
    <source>
        <dbReference type="PIRSR" id="PIRSR605478-5"/>
    </source>
</evidence>
<evidence type="ECO:0000256" key="12">
    <source>
        <dbReference type="ARBA" id="ARBA00049473"/>
    </source>
</evidence>
<feature type="binding site" evidence="15">
    <location>
        <position position="35"/>
    </location>
    <ligand>
        <name>substrate</name>
    </ligand>
</feature>
<feature type="active site" description="Proton donor" evidence="14">
    <location>
        <position position="426"/>
    </location>
</feature>
<evidence type="ECO:0000256" key="6">
    <source>
        <dbReference type="ARBA" id="ARBA00013152"/>
    </source>
</evidence>
<feature type="binding site" evidence="16">
    <location>
        <position position="194"/>
    </location>
    <ligand>
        <name>thiamine diphosphate</name>
        <dbReference type="ChEBI" id="CHEBI:58937"/>
    </ligand>
</feature>
<dbReference type="GO" id="GO:0046872">
    <property type="term" value="F:metal ion binding"/>
    <property type="evidence" value="ECO:0007669"/>
    <property type="project" value="UniProtKB-KW"/>
</dbReference>
<dbReference type="CDD" id="cd02012">
    <property type="entry name" value="TPP_TK"/>
    <property type="match status" value="1"/>
</dbReference>
<comment type="cofactor">
    <cofactor evidence="16">
        <name>thiamine diphosphate</name>
        <dbReference type="ChEBI" id="CHEBI:58937"/>
    </cofactor>
    <text evidence="16">Binds 1 thiamine pyrophosphate per subunit. During the reaction, the substrate forms a covalent intermediate with the cofactor.</text>
</comment>
<dbReference type="Gene3D" id="3.40.50.970">
    <property type="match status" value="2"/>
</dbReference>
<dbReference type="Pfam" id="PF00456">
    <property type="entry name" value="Transketolase_N"/>
    <property type="match status" value="1"/>
</dbReference>
<comment type="cofactor">
    <cofactor evidence="1">
        <name>Ca(2+)</name>
        <dbReference type="ChEBI" id="CHEBI:29108"/>
    </cofactor>
</comment>
<dbReference type="InterPro" id="IPR005478">
    <property type="entry name" value="Transketolase_bac-like"/>
</dbReference>
<dbReference type="SMART" id="SM00861">
    <property type="entry name" value="Transket_pyr"/>
    <property type="match status" value="1"/>
</dbReference>
<feature type="binding site" evidence="16">
    <location>
        <position position="75"/>
    </location>
    <ligand>
        <name>thiamine diphosphate</name>
        <dbReference type="ChEBI" id="CHEBI:58937"/>
    </ligand>
</feature>
<dbReference type="RefSeq" id="WP_130608788.1">
    <property type="nucleotide sequence ID" value="NZ_AP019368.1"/>
</dbReference>
<feature type="binding site" evidence="17">
    <location>
        <position position="196"/>
    </location>
    <ligand>
        <name>Mg(2+)</name>
        <dbReference type="ChEBI" id="CHEBI:18420"/>
    </ligand>
</feature>
<dbReference type="Pfam" id="PF02779">
    <property type="entry name" value="Transket_pyr"/>
    <property type="match status" value="1"/>
</dbReference>
<protein>
    <recommendedName>
        <fullName evidence="6 13">Transketolase</fullName>
        <ecNumber evidence="6 13">2.2.1.1</ecNumber>
    </recommendedName>
</protein>
<feature type="binding site" evidence="16">
    <location>
        <position position="165"/>
    </location>
    <ligand>
        <name>thiamine diphosphate</name>
        <dbReference type="ChEBI" id="CHEBI:58937"/>
    </ligand>
</feature>
<dbReference type="InterPro" id="IPR020826">
    <property type="entry name" value="Transketolase_BS"/>
</dbReference>
<evidence type="ECO:0000256" key="1">
    <source>
        <dbReference type="ARBA" id="ARBA00001913"/>
    </source>
</evidence>
<organism evidence="21 22">
    <name type="scientific">Fluviispira sanaruensis</name>
    <dbReference type="NCBI Taxonomy" id="2493639"/>
    <lineage>
        <taxon>Bacteria</taxon>
        <taxon>Pseudomonadati</taxon>
        <taxon>Bdellovibrionota</taxon>
        <taxon>Oligoflexia</taxon>
        <taxon>Silvanigrellales</taxon>
        <taxon>Silvanigrellaceae</taxon>
        <taxon>Fluviispira</taxon>
    </lineage>
</organism>
<feature type="binding site" evidence="16">
    <location>
        <position position="452"/>
    </location>
    <ligand>
        <name>thiamine diphosphate</name>
        <dbReference type="ChEBI" id="CHEBI:58937"/>
    </ligand>
</feature>
<evidence type="ECO:0000259" key="20">
    <source>
        <dbReference type="SMART" id="SM00861"/>
    </source>
</evidence>
<comment type="cofactor">
    <cofactor evidence="2">
        <name>Mn(2+)</name>
        <dbReference type="ChEBI" id="CHEBI:29035"/>
    </cofactor>
</comment>
<evidence type="ECO:0000256" key="17">
    <source>
        <dbReference type="PIRSR" id="PIRSR605478-4"/>
    </source>
</evidence>
<keyword evidence="7 19" id="KW-0808">Transferase</keyword>
<evidence type="ECO:0000256" key="11">
    <source>
        <dbReference type="ARBA" id="ARBA00023052"/>
    </source>
</evidence>
<dbReference type="GO" id="GO:0005829">
    <property type="term" value="C:cytosol"/>
    <property type="evidence" value="ECO:0007669"/>
    <property type="project" value="TreeGrafter"/>
</dbReference>
<evidence type="ECO:0000256" key="7">
    <source>
        <dbReference type="ARBA" id="ARBA00022679"/>
    </source>
</evidence>
<dbReference type="EMBL" id="AP019368">
    <property type="protein sequence ID" value="BBH53275.1"/>
    <property type="molecule type" value="Genomic_DNA"/>
</dbReference>
<keyword evidence="11 16" id="KW-0786">Thiamine pyrophosphate</keyword>
<dbReference type="PROSITE" id="PS00802">
    <property type="entry name" value="TRANSKETOLASE_2"/>
    <property type="match status" value="1"/>
</dbReference>
<evidence type="ECO:0000313" key="21">
    <source>
        <dbReference type="EMBL" id="BBH53275.1"/>
    </source>
</evidence>
<comment type="cofactor">
    <cofactor evidence="17">
        <name>Mg(2+)</name>
        <dbReference type="ChEBI" id="CHEBI:18420"/>
    </cofactor>
    <text evidence="17">Binds 1 Mg(2+) ion per subunit. Can also utilize other divalent metal cations, such as Ca(2+), Mn(2+) and Co(2+).</text>
</comment>
<comment type="cofactor">
    <cofactor evidence="3">
        <name>Co(2+)</name>
        <dbReference type="ChEBI" id="CHEBI:48828"/>
    </cofactor>
</comment>
<keyword evidence="10 17" id="KW-0460">Magnesium</keyword>
<dbReference type="PROSITE" id="PS00801">
    <property type="entry name" value="TRANSKETOLASE_1"/>
    <property type="match status" value="1"/>
</dbReference>
<evidence type="ECO:0000256" key="8">
    <source>
        <dbReference type="ARBA" id="ARBA00022723"/>
    </source>
</evidence>
<evidence type="ECO:0000256" key="14">
    <source>
        <dbReference type="PIRSR" id="PIRSR605478-1"/>
    </source>
</evidence>
<feature type="binding site" evidence="15">
    <location>
        <position position="484"/>
    </location>
    <ligand>
        <name>substrate</name>
    </ligand>
</feature>
<accession>A0A4P2VUT7</accession>
<comment type="subunit">
    <text evidence="5 19">Homodimer.</text>
</comment>
<dbReference type="Pfam" id="PF22613">
    <property type="entry name" value="Transketolase_C_1"/>
    <property type="match status" value="1"/>
</dbReference>
<feature type="binding site" evidence="15">
    <location>
        <position position="535"/>
    </location>
    <ligand>
        <name>substrate</name>
    </ligand>
</feature>
<sequence length="699" mass="75687">MFTQFVSEHKNDLENTALAVRLLGMDAVLKAKSGHVGLPLGGAELGTFLYFAVMNHSAKQPQWIDRDRFVLSAGHGSMLQYALLHLAQYDLSREDIANFRQLGSKTPGHPEFGHTAGVECTTGPLGQGISNAVGMALAERMLAARFNDSNHSVIDHKTYVIAGDGCLMEGVSAEACSLAGHLKLNRLIVLYDANNITIDGTIDIAFSENVGKRYEAYGWNILEADGNDFISLAKAMDKAQNFASMPNGESGPTLIICKGIPGKGSPKWEGKPKIHGNPMSAEDVIDAKKHLGVTNTEPFYVPNACLESAYKLANICGQKAKKWSELFDGVKIHWEKAQPEKAKLWQNLFENESYNGMHNESFAQAKGKMATRTASGKALIELAQENPGLVGGSADLAGSNLTTLPNTSFINAKDFSGRNIHFGVREHGMAAICNGITLHGGLRAYCATFAVFSDYMRPAIRLAALMKIPTLFILTHDSYAVGEDGPTHQPIEHAAALRAIPDLNVYRPADTLETYTAWESAVLCENKPTVLLLTRQDLEDLDTLLPAQRSKEEVKEGLCKGAYLLKDFSAEENTLKIVLIASGSEVSIALTASLLLESKTVENIAGEKVKLSARVVSSQCPQVLVENPLTLNKLVPKEIPIYAIEAGSPQSWGEIVGRNGAIFSLKTFGNSAPASVLAKHFGFTPEAFCSFVLNQLNLR</sequence>
<comment type="similarity">
    <text evidence="4 19">Belongs to the transketolase family.</text>
</comment>
<name>A0A4P2VUT7_FLUSA</name>
<keyword evidence="9 19" id="KW-0106">Calcium</keyword>
<evidence type="ECO:0000256" key="3">
    <source>
        <dbReference type="ARBA" id="ARBA00001941"/>
    </source>
</evidence>
<dbReference type="GO" id="GO:0004802">
    <property type="term" value="F:transketolase activity"/>
    <property type="evidence" value="ECO:0007669"/>
    <property type="project" value="UniProtKB-UniRule"/>
</dbReference>
<feature type="binding site" evidence="16">
    <location>
        <begin position="123"/>
        <end position="125"/>
    </location>
    <ligand>
        <name>thiamine diphosphate</name>
        <dbReference type="ChEBI" id="CHEBI:58937"/>
    </ligand>
</feature>
<dbReference type="KEGG" id="sbf:JCM31447_17180"/>
<evidence type="ECO:0000256" key="10">
    <source>
        <dbReference type="ARBA" id="ARBA00022842"/>
    </source>
</evidence>
<keyword evidence="22" id="KW-1185">Reference proteome</keyword>
<dbReference type="InterPro" id="IPR005474">
    <property type="entry name" value="Transketolase_N"/>
</dbReference>
<dbReference type="InterPro" id="IPR005475">
    <property type="entry name" value="Transketolase-like_Pyr-bd"/>
</dbReference>
<evidence type="ECO:0000256" key="9">
    <source>
        <dbReference type="ARBA" id="ARBA00022837"/>
    </source>
</evidence>
<dbReference type="InterPro" id="IPR033247">
    <property type="entry name" value="Transketolase_fam"/>
</dbReference>
<feature type="site" description="Important for catalytic activity" evidence="18">
    <location>
        <position position="275"/>
    </location>
</feature>
<keyword evidence="8 17" id="KW-0479">Metal-binding</keyword>
<dbReference type="FunFam" id="3.40.50.970:FF:000045">
    <property type="entry name" value="Transketolase"/>
    <property type="match status" value="1"/>
</dbReference>
<dbReference type="CDD" id="cd07033">
    <property type="entry name" value="TPP_PYR_DXS_TK_like"/>
    <property type="match status" value="1"/>
</dbReference>
<proteinExistence type="inferred from homology"/>
<feature type="binding site" evidence="15">
    <location>
        <position position="399"/>
    </location>
    <ligand>
        <name>substrate</name>
    </ligand>
</feature>
<dbReference type="InterPro" id="IPR009014">
    <property type="entry name" value="Transketo_C/PFOR_II"/>
</dbReference>
<dbReference type="EC" id="2.2.1.1" evidence="6 13"/>
<dbReference type="PANTHER" id="PTHR43522">
    <property type="entry name" value="TRANSKETOLASE"/>
    <property type="match status" value="1"/>
</dbReference>
<feature type="domain" description="Transketolase-like pyrimidine-binding" evidence="20">
    <location>
        <begin position="369"/>
        <end position="541"/>
    </location>
</feature>
<feature type="binding site" evidence="15">
    <location>
        <position position="488"/>
    </location>
    <ligand>
        <name>substrate</name>
    </ligand>
</feature>
<feature type="binding site" evidence="17">
    <location>
        <position position="194"/>
    </location>
    <ligand>
        <name>Mg(2+)</name>
        <dbReference type="ChEBI" id="CHEBI:18420"/>
    </ligand>
</feature>
<dbReference type="GO" id="GO:0006098">
    <property type="term" value="P:pentose-phosphate shunt"/>
    <property type="evidence" value="ECO:0007669"/>
    <property type="project" value="TreeGrafter"/>
</dbReference>
<feature type="site" description="Important for catalytic activity" evidence="18">
    <location>
        <position position="35"/>
    </location>
</feature>
<feature type="binding site" evidence="16">
    <location>
        <position position="275"/>
    </location>
    <ligand>
        <name>thiamine diphosphate</name>
        <dbReference type="ChEBI" id="CHEBI:58937"/>
    </ligand>
</feature>
<feature type="binding site" evidence="15">
    <location>
        <position position="476"/>
    </location>
    <ligand>
        <name>substrate</name>
    </ligand>
</feature>
<reference evidence="21 22" key="1">
    <citation type="submission" date="2018-12" db="EMBL/GenBank/DDBJ databases">
        <title>Rubrispira sanarue gen. nov., sp., nov., a member of the order Silvanigrellales, isolated from a brackish lake in Hamamatsu Japan.</title>
        <authorList>
            <person name="Maejima Y."/>
            <person name="Iino T."/>
            <person name="Muraguchi Y."/>
            <person name="Fukuda K."/>
            <person name="Nojiri H."/>
            <person name="Ohkuma M."/>
            <person name="Moriuchi R."/>
            <person name="Dohra H."/>
            <person name="Kimbara K."/>
            <person name="Shintani M."/>
        </authorList>
    </citation>
    <scope>NUCLEOTIDE SEQUENCE [LARGE SCALE GENOMIC DNA]</scope>
    <source>
        <strain evidence="21 22">RF1110005</strain>
    </source>
</reference>
<feature type="binding site" evidence="15">
    <location>
        <position position="275"/>
    </location>
    <ligand>
        <name>substrate</name>
    </ligand>
</feature>
<evidence type="ECO:0000256" key="4">
    <source>
        <dbReference type="ARBA" id="ARBA00007131"/>
    </source>
</evidence>
<evidence type="ECO:0000256" key="16">
    <source>
        <dbReference type="PIRSR" id="PIRSR605478-3"/>
    </source>
</evidence>
<dbReference type="SUPFAM" id="SSF52922">
    <property type="entry name" value="TK C-terminal domain-like"/>
    <property type="match status" value="1"/>
</dbReference>
<dbReference type="FunFam" id="3.40.50.970:FF:000004">
    <property type="entry name" value="Transketolase"/>
    <property type="match status" value="1"/>
</dbReference>
<dbReference type="PANTHER" id="PTHR43522:SF2">
    <property type="entry name" value="TRANSKETOLASE 1-RELATED"/>
    <property type="match status" value="1"/>
</dbReference>
<dbReference type="OrthoDB" id="8732661at2"/>
<evidence type="ECO:0000313" key="22">
    <source>
        <dbReference type="Proteomes" id="UP000291236"/>
    </source>
</evidence>
<dbReference type="Proteomes" id="UP000291236">
    <property type="component" value="Chromosome"/>
</dbReference>
<dbReference type="SUPFAM" id="SSF52518">
    <property type="entry name" value="Thiamin diphosphate-binding fold (THDP-binding)"/>
    <property type="match status" value="2"/>
</dbReference>
<feature type="binding site" evidence="17">
    <location>
        <position position="164"/>
    </location>
    <ligand>
        <name>Mg(2+)</name>
        <dbReference type="ChEBI" id="CHEBI:18420"/>
    </ligand>
</feature>
<dbReference type="AlphaFoldDB" id="A0A4P2VUT7"/>
<comment type="function">
    <text evidence="19">Catalyzes the transfer of a two-carbon ketol group from a ketose donor to an aldose acceptor, via a covalent intermediate with the cofactor thiamine pyrophosphate.</text>
</comment>
<evidence type="ECO:0000256" key="2">
    <source>
        <dbReference type="ARBA" id="ARBA00001936"/>
    </source>
</evidence>
<dbReference type="InterPro" id="IPR049557">
    <property type="entry name" value="Transketolase_CS"/>
</dbReference>
<dbReference type="NCBIfam" id="TIGR00232">
    <property type="entry name" value="tktlase_bact"/>
    <property type="match status" value="1"/>
</dbReference>
<evidence type="ECO:0000256" key="19">
    <source>
        <dbReference type="RuleBase" id="RU004996"/>
    </source>
</evidence>
<dbReference type="Gene3D" id="3.40.50.920">
    <property type="match status" value="1"/>
</dbReference>
<dbReference type="InterPro" id="IPR055152">
    <property type="entry name" value="Transketolase-like_C_2"/>
</dbReference>